<dbReference type="GO" id="GO:0009055">
    <property type="term" value="F:electron transfer activity"/>
    <property type="evidence" value="ECO:0007669"/>
    <property type="project" value="TreeGrafter"/>
</dbReference>
<protein>
    <submittedName>
        <fullName evidence="3">NAD(P)H-dependent oxidoreductase</fullName>
    </submittedName>
</protein>
<dbReference type="RefSeq" id="WP_166161267.1">
    <property type="nucleotide sequence ID" value="NZ_CP049740.1"/>
</dbReference>
<keyword evidence="1" id="KW-0560">Oxidoreductase</keyword>
<dbReference type="InterPro" id="IPR046980">
    <property type="entry name" value="KefG/KefF"/>
</dbReference>
<evidence type="ECO:0000256" key="1">
    <source>
        <dbReference type="ARBA" id="ARBA00023002"/>
    </source>
</evidence>
<name>A0A6G7K8I6_9LACT</name>
<dbReference type="PANTHER" id="PTHR47307:SF1">
    <property type="entry name" value="GLUTATHIONE-REGULATED POTASSIUM-EFFLUX SYSTEM ANCILLARY PROTEIN KEFG"/>
    <property type="match status" value="1"/>
</dbReference>
<reference evidence="3 4" key="1">
    <citation type="journal article" date="2017" name="Int. J. Syst. Evol. Microbiol.">
        <title>Jeotgalibaca porci sp. nov. and Jeotgalibaca arthritidis sp. nov., isolated from pigs, and emended description of the genus Jeotgalibaca.</title>
        <authorList>
            <person name="Zamora L."/>
            <person name="Perez-Sancho M."/>
            <person name="Dominguez L."/>
            <person name="Fernandez-Garayzabal J.F."/>
            <person name="Vela A.I."/>
        </authorList>
    </citation>
    <scope>NUCLEOTIDE SEQUENCE [LARGE SCALE GENOMIC DNA]</scope>
    <source>
        <strain evidence="3 4">CECT 9157</strain>
    </source>
</reference>
<dbReference type="InterPro" id="IPR003680">
    <property type="entry name" value="Flavodoxin_fold"/>
</dbReference>
<dbReference type="GO" id="GO:0003955">
    <property type="term" value="F:NAD(P)H dehydrogenase (quinone) activity"/>
    <property type="evidence" value="ECO:0007669"/>
    <property type="project" value="TreeGrafter"/>
</dbReference>
<dbReference type="PANTHER" id="PTHR47307">
    <property type="entry name" value="GLUTATHIONE-REGULATED POTASSIUM-EFFLUX SYSTEM ANCILLARY PROTEIN KEFG"/>
    <property type="match status" value="1"/>
</dbReference>
<dbReference type="GO" id="GO:0010181">
    <property type="term" value="F:FMN binding"/>
    <property type="evidence" value="ECO:0007669"/>
    <property type="project" value="TreeGrafter"/>
</dbReference>
<gene>
    <name evidence="3" type="ORF">G7057_03160</name>
</gene>
<sequence>MRTLIIVSHPTLSDSHAQQFLRESLPDEGVRWHHLEHDYPDGQIDKDREQALLADYDRIIFQFPLYWYSSPPLLKQWQDEVLTDGFAYGKHGSQLKGKEFGLVMTTGVNEREYQAGGREGFTISELTRPFQAIARKCEMVYLPSLLIARFDYLSDADRKELLIRYRQYLTMSANPSLLNQEEWFKLELETLGKFQQTDETKATIDLLIEQMGNNRDHLDDLLFTLEELGEW</sequence>
<dbReference type="Gene3D" id="3.40.50.360">
    <property type="match status" value="1"/>
</dbReference>
<keyword evidence="4" id="KW-1185">Reference proteome</keyword>
<dbReference type="KEGG" id="jar:G7057_03160"/>
<evidence type="ECO:0000313" key="4">
    <source>
        <dbReference type="Proteomes" id="UP000501451"/>
    </source>
</evidence>
<dbReference type="SUPFAM" id="SSF52218">
    <property type="entry name" value="Flavoproteins"/>
    <property type="match status" value="1"/>
</dbReference>
<dbReference type="InterPro" id="IPR029039">
    <property type="entry name" value="Flavoprotein-like_sf"/>
</dbReference>
<dbReference type="AlphaFoldDB" id="A0A6G7K8I6"/>
<dbReference type="EMBL" id="CP049740">
    <property type="protein sequence ID" value="QII81573.1"/>
    <property type="molecule type" value="Genomic_DNA"/>
</dbReference>
<dbReference type="Proteomes" id="UP000501451">
    <property type="component" value="Chromosome"/>
</dbReference>
<organism evidence="3 4">
    <name type="scientific">Jeotgalibaca arthritidis</name>
    <dbReference type="NCBI Taxonomy" id="1868794"/>
    <lineage>
        <taxon>Bacteria</taxon>
        <taxon>Bacillati</taxon>
        <taxon>Bacillota</taxon>
        <taxon>Bacilli</taxon>
        <taxon>Lactobacillales</taxon>
        <taxon>Carnobacteriaceae</taxon>
        <taxon>Jeotgalibaca</taxon>
    </lineage>
</organism>
<accession>A0A6G7K8I6</accession>
<evidence type="ECO:0000259" key="2">
    <source>
        <dbReference type="Pfam" id="PF02525"/>
    </source>
</evidence>
<proteinExistence type="predicted"/>
<dbReference type="Pfam" id="PF02525">
    <property type="entry name" value="Flavodoxin_2"/>
    <property type="match status" value="1"/>
</dbReference>
<evidence type="ECO:0000313" key="3">
    <source>
        <dbReference type="EMBL" id="QII81573.1"/>
    </source>
</evidence>
<feature type="domain" description="Flavodoxin-like fold" evidence="2">
    <location>
        <begin position="1"/>
        <end position="169"/>
    </location>
</feature>